<dbReference type="GO" id="GO:0003723">
    <property type="term" value="F:RNA binding"/>
    <property type="evidence" value="ECO:0007669"/>
    <property type="project" value="UniProtKB-UniRule"/>
</dbReference>
<dbReference type="PANTHER" id="PTHR11608">
    <property type="entry name" value="BIFUNCTIONAL PROTEIN PYRR"/>
    <property type="match status" value="1"/>
</dbReference>
<sequence length="182" mass="19667">MQPVIMDADGMRRTLVRLSHEIEEKNEGLESVALVGVKRGGEVVAKRLAAIIEGAGRGRAPCAGLDITMARDDLVSAFILPDAEKNELGFSLDGKTVVLCDDVLHTGRSAVAGIETLFRLGRPAKIELLVLVDRGGRELPVRADFVGKNVPTAREEYINVRLKELGHGEDSLTITRRDNAAS</sequence>
<dbReference type="GO" id="GO:0006353">
    <property type="term" value="P:DNA-templated transcription termination"/>
    <property type="evidence" value="ECO:0007669"/>
    <property type="project" value="UniProtKB-UniRule"/>
</dbReference>
<organism evidence="7 8">
    <name type="scientific">Candidatus Gallimonas intestinigallinarum</name>
    <dbReference type="NCBI Taxonomy" id="2838604"/>
    <lineage>
        <taxon>Bacteria</taxon>
        <taxon>Bacillati</taxon>
        <taxon>Bacillota</taxon>
        <taxon>Clostridia</taxon>
        <taxon>Candidatus Gallimonas</taxon>
    </lineage>
</organism>
<dbReference type="SUPFAM" id="SSF53271">
    <property type="entry name" value="PRTase-like"/>
    <property type="match status" value="1"/>
</dbReference>
<keyword evidence="5" id="KW-0694">RNA-binding</keyword>
<keyword evidence="2 5" id="KW-0806">Transcription termination</keyword>
<dbReference type="AlphaFoldDB" id="A0A9D2DYI6"/>
<feature type="domain" description="Phosphoribosyltransferase" evidence="6">
    <location>
        <begin position="19"/>
        <end position="146"/>
    </location>
</feature>
<evidence type="ECO:0000313" key="8">
    <source>
        <dbReference type="Proteomes" id="UP000824044"/>
    </source>
</evidence>
<dbReference type="Proteomes" id="UP000824044">
    <property type="component" value="Unassembled WGS sequence"/>
</dbReference>
<evidence type="ECO:0000256" key="4">
    <source>
        <dbReference type="ARBA" id="ARBA00023163"/>
    </source>
</evidence>
<reference evidence="7" key="2">
    <citation type="submission" date="2021-04" db="EMBL/GenBank/DDBJ databases">
        <authorList>
            <person name="Gilroy R."/>
        </authorList>
    </citation>
    <scope>NUCLEOTIDE SEQUENCE</scope>
    <source>
        <strain evidence="7">CHK33-5263</strain>
    </source>
</reference>
<dbReference type="Gene3D" id="3.40.50.2020">
    <property type="match status" value="1"/>
</dbReference>
<comment type="function">
    <text evidence="5">Also displays a weak uracil phosphoribosyltransferase activity which is not physiologically significant.</text>
</comment>
<proteinExistence type="inferred from homology"/>
<evidence type="ECO:0000313" key="7">
    <source>
        <dbReference type="EMBL" id="HIZ25385.1"/>
    </source>
</evidence>
<evidence type="ECO:0000256" key="1">
    <source>
        <dbReference type="ARBA" id="ARBA00005565"/>
    </source>
</evidence>
<comment type="function">
    <text evidence="5">Regulates transcriptional attenuation of the pyrimidine nucleotide (pyr) operon by binding in a uridine-dependent manner to specific sites on pyr mRNA. This disrupts an antiterminator hairpin in the RNA and favors formation of a downstream transcription terminator, leading to a reduced expression of downstream genes.</text>
</comment>
<dbReference type="InterPro" id="IPR050137">
    <property type="entry name" value="PyrR_bifunctional"/>
</dbReference>
<dbReference type="CDD" id="cd06223">
    <property type="entry name" value="PRTases_typeI"/>
    <property type="match status" value="1"/>
</dbReference>
<comment type="caution">
    <text evidence="7">The sequence shown here is derived from an EMBL/GenBank/DDBJ whole genome shotgun (WGS) entry which is preliminary data.</text>
</comment>
<dbReference type="Pfam" id="PF00156">
    <property type="entry name" value="Pribosyltran"/>
    <property type="match status" value="1"/>
</dbReference>
<name>A0A9D2DYI6_9FIRM</name>
<dbReference type="InterPro" id="IPR029057">
    <property type="entry name" value="PRTase-like"/>
</dbReference>
<dbReference type="InterPro" id="IPR000836">
    <property type="entry name" value="PRTase_dom"/>
</dbReference>
<keyword evidence="5 7" id="KW-0328">Glycosyltransferase</keyword>
<keyword evidence="4 5" id="KW-0804">Transcription</keyword>
<dbReference type="PANTHER" id="PTHR11608:SF0">
    <property type="entry name" value="BIFUNCTIONAL PROTEIN PYRR"/>
    <property type="match status" value="1"/>
</dbReference>
<comment type="catalytic activity">
    <reaction evidence="5">
        <text>UMP + diphosphate = 5-phospho-alpha-D-ribose 1-diphosphate + uracil</text>
        <dbReference type="Rhea" id="RHEA:13017"/>
        <dbReference type="ChEBI" id="CHEBI:17568"/>
        <dbReference type="ChEBI" id="CHEBI:33019"/>
        <dbReference type="ChEBI" id="CHEBI:57865"/>
        <dbReference type="ChEBI" id="CHEBI:58017"/>
        <dbReference type="EC" id="2.4.2.9"/>
    </reaction>
</comment>
<evidence type="ECO:0000256" key="3">
    <source>
        <dbReference type="ARBA" id="ARBA00023015"/>
    </source>
</evidence>
<comment type="similarity">
    <text evidence="1 5">Belongs to the purine/pyrimidine phosphoribosyltransferase family. PyrR subfamily.</text>
</comment>
<evidence type="ECO:0000256" key="2">
    <source>
        <dbReference type="ARBA" id="ARBA00022472"/>
    </source>
</evidence>
<keyword evidence="3 5" id="KW-0805">Transcription regulation</keyword>
<dbReference type="HAMAP" id="MF_01219">
    <property type="entry name" value="PyrR"/>
    <property type="match status" value="1"/>
</dbReference>
<reference evidence="7" key="1">
    <citation type="journal article" date="2021" name="PeerJ">
        <title>Extensive microbial diversity within the chicken gut microbiome revealed by metagenomics and culture.</title>
        <authorList>
            <person name="Gilroy R."/>
            <person name="Ravi A."/>
            <person name="Getino M."/>
            <person name="Pursley I."/>
            <person name="Horton D.L."/>
            <person name="Alikhan N.F."/>
            <person name="Baker D."/>
            <person name="Gharbi K."/>
            <person name="Hall N."/>
            <person name="Watson M."/>
            <person name="Adriaenssens E.M."/>
            <person name="Foster-Nyarko E."/>
            <person name="Jarju S."/>
            <person name="Secka A."/>
            <person name="Antonio M."/>
            <person name="Oren A."/>
            <person name="Chaudhuri R.R."/>
            <person name="La Ragione R."/>
            <person name="Hildebrand F."/>
            <person name="Pallen M.J."/>
        </authorList>
    </citation>
    <scope>NUCLEOTIDE SEQUENCE</scope>
    <source>
        <strain evidence="7">CHK33-5263</strain>
    </source>
</reference>
<comment type="subunit">
    <text evidence="5">Homodimer and homohexamer; in equilibrium.</text>
</comment>
<dbReference type="EC" id="2.4.2.9" evidence="5"/>
<feature type="short sequence motif" description="PRPP-binding" evidence="5">
    <location>
        <begin position="97"/>
        <end position="109"/>
    </location>
</feature>
<evidence type="ECO:0000259" key="6">
    <source>
        <dbReference type="Pfam" id="PF00156"/>
    </source>
</evidence>
<dbReference type="EMBL" id="DXBS01000145">
    <property type="protein sequence ID" value="HIZ25385.1"/>
    <property type="molecule type" value="Genomic_DNA"/>
</dbReference>
<dbReference type="GO" id="GO:0004845">
    <property type="term" value="F:uracil phosphoribosyltransferase activity"/>
    <property type="evidence" value="ECO:0007669"/>
    <property type="project" value="UniProtKB-UniRule"/>
</dbReference>
<evidence type="ECO:0000256" key="5">
    <source>
        <dbReference type="HAMAP-Rule" id="MF_01219"/>
    </source>
</evidence>
<dbReference type="InterPro" id="IPR023050">
    <property type="entry name" value="PyrR"/>
</dbReference>
<protein>
    <recommendedName>
        <fullName evidence="5">Bifunctional protein PyrR</fullName>
    </recommendedName>
    <domain>
        <recommendedName>
            <fullName evidence="5">Pyrimidine operon regulatory protein</fullName>
        </recommendedName>
    </domain>
    <domain>
        <recommendedName>
            <fullName evidence="5">Uracil phosphoribosyltransferase</fullName>
            <shortName evidence="5">UPRTase</shortName>
            <ecNumber evidence="5">2.4.2.9</ecNumber>
        </recommendedName>
    </domain>
</protein>
<keyword evidence="5 7" id="KW-0808">Transferase</keyword>
<dbReference type="NCBIfam" id="NF003549">
    <property type="entry name" value="PRK05205.1-5"/>
    <property type="match status" value="1"/>
</dbReference>
<accession>A0A9D2DYI6</accession>
<gene>
    <name evidence="5 7" type="primary">pyrR</name>
    <name evidence="7" type="ORF">H9812_07990</name>
</gene>